<evidence type="ECO:0000313" key="1">
    <source>
        <dbReference type="EMBL" id="MFC5722467.1"/>
    </source>
</evidence>
<protein>
    <submittedName>
        <fullName evidence="1">Nucleopolyhedrovirus P10 family protein</fullName>
    </submittedName>
</protein>
<dbReference type="Proteomes" id="UP001596083">
    <property type="component" value="Unassembled WGS sequence"/>
</dbReference>
<reference evidence="2" key="1">
    <citation type="journal article" date="2019" name="Int. J. Syst. Evol. Microbiol.">
        <title>The Global Catalogue of Microorganisms (GCM) 10K type strain sequencing project: providing services to taxonomists for standard genome sequencing and annotation.</title>
        <authorList>
            <consortium name="The Broad Institute Genomics Platform"/>
            <consortium name="The Broad Institute Genome Sequencing Center for Infectious Disease"/>
            <person name="Wu L."/>
            <person name="Ma J."/>
        </authorList>
    </citation>
    <scope>NUCLEOTIDE SEQUENCE [LARGE SCALE GENOMIC DNA]</scope>
    <source>
        <strain evidence="2">CGMCC 4.7304</strain>
    </source>
</reference>
<evidence type="ECO:0000313" key="2">
    <source>
        <dbReference type="Proteomes" id="UP001596083"/>
    </source>
</evidence>
<organism evidence="1 2">
    <name type="scientific">Streptomyces gamaensis</name>
    <dbReference type="NCBI Taxonomy" id="1763542"/>
    <lineage>
        <taxon>Bacteria</taxon>
        <taxon>Bacillati</taxon>
        <taxon>Actinomycetota</taxon>
        <taxon>Actinomycetes</taxon>
        <taxon>Kitasatosporales</taxon>
        <taxon>Streptomycetaceae</taxon>
        <taxon>Streptomyces</taxon>
    </lineage>
</organism>
<gene>
    <name evidence="1" type="ORF">ACFP1Z_20065</name>
</gene>
<name>A0ABW0Z3T2_9ACTN</name>
<sequence>MSQDRSVRTVRRQLRLGRTLPLGGPEDGAWILECAAAGALRRAVAGALPGVRLETLRLDLAEAGAASRPAVPPPPGALPPGPLRITADFAATADAPLPAVAARLRAALWSASEELLGLALDSVDLRVTALLDQPAEPDEPPGPPGPWEAESPADALARAVRAVPGVARLAPALAGAERAVRVEDRTGEGPGSHTVRHVSAQFAVAAGHRALEVARAVRAATAAASPAPVTVAAVVTAVDAK</sequence>
<proteinExistence type="predicted"/>
<dbReference type="RefSeq" id="WP_390317959.1">
    <property type="nucleotide sequence ID" value="NZ_JBHSPB010000012.1"/>
</dbReference>
<comment type="caution">
    <text evidence="1">The sequence shown here is derived from an EMBL/GenBank/DDBJ whole genome shotgun (WGS) entry which is preliminary data.</text>
</comment>
<keyword evidence="2" id="KW-1185">Reference proteome</keyword>
<dbReference type="EMBL" id="JBHSPB010000012">
    <property type="protein sequence ID" value="MFC5722467.1"/>
    <property type="molecule type" value="Genomic_DNA"/>
</dbReference>
<accession>A0ABW0Z3T2</accession>